<dbReference type="InterPro" id="IPR044925">
    <property type="entry name" value="His-Me_finger_sf"/>
</dbReference>
<evidence type="ECO:0000256" key="2">
    <source>
        <dbReference type="ARBA" id="ARBA00022801"/>
    </source>
</evidence>
<dbReference type="AlphaFoldDB" id="A0A3B1A560"/>
<dbReference type="SUPFAM" id="SSF54060">
    <property type="entry name" value="His-Me finger endonucleases"/>
    <property type="match status" value="1"/>
</dbReference>
<evidence type="ECO:0000256" key="1">
    <source>
        <dbReference type="ARBA" id="ARBA00022722"/>
    </source>
</evidence>
<dbReference type="GO" id="GO:0004035">
    <property type="term" value="F:alkaline phosphatase activity"/>
    <property type="evidence" value="ECO:0007669"/>
    <property type="project" value="UniProtKB-EC"/>
</dbReference>
<proteinExistence type="predicted"/>
<reference evidence="3" key="1">
    <citation type="submission" date="2018-06" db="EMBL/GenBank/DDBJ databases">
        <authorList>
            <person name="Zhirakovskaya E."/>
        </authorList>
    </citation>
    <scope>NUCLEOTIDE SEQUENCE</scope>
</reference>
<keyword evidence="1" id="KW-0540">Nuclease</keyword>
<accession>A0A3B1A560</accession>
<keyword evidence="2 3" id="KW-0378">Hydrolase</keyword>
<dbReference type="InterPro" id="IPR007346">
    <property type="entry name" value="Endonuclease-I"/>
</dbReference>
<dbReference type="PANTHER" id="PTHR33607:SF2">
    <property type="entry name" value="ENDONUCLEASE-1"/>
    <property type="match status" value="1"/>
</dbReference>
<evidence type="ECO:0000313" key="3">
    <source>
        <dbReference type="EMBL" id="VAW94717.1"/>
    </source>
</evidence>
<dbReference type="EC" id="3.1.3.1" evidence="3"/>
<gene>
    <name evidence="3" type="ORF">MNBD_GAMMA22-1615</name>
</gene>
<organism evidence="3">
    <name type="scientific">hydrothermal vent metagenome</name>
    <dbReference type="NCBI Taxonomy" id="652676"/>
    <lineage>
        <taxon>unclassified sequences</taxon>
        <taxon>metagenomes</taxon>
        <taxon>ecological metagenomes</taxon>
    </lineage>
</organism>
<dbReference type="Pfam" id="PF04231">
    <property type="entry name" value="Endonuclease_1"/>
    <property type="match status" value="1"/>
</dbReference>
<dbReference type="EMBL" id="UOFS01000019">
    <property type="protein sequence ID" value="VAW94717.1"/>
    <property type="molecule type" value="Genomic_DNA"/>
</dbReference>
<sequence length="306" mass="34799">MPNSILLFALLCTFFIQTTFAACVKSSDKFIPVNKYYTGIEKLLAADLHKALNKLIKGHKVFKYSPCVWSILKESDVDPRNDKNVIGFYTRRSIKKSRQVSGAGGSNDWNREHIWAKSHGFKNRNQFAHTDVHHIRATDVSVNADRGNRDFANGGKVNKECPKCRMAGADTWESPDLVKGDTARMMFYMAVRYDGNDKSKTPDLVLVDTLTKVGQARFGKLCTLLAWHKRDPVSSEERLRNEVIYKWQGNRNPFIDHPEFARLIWGAKCGSNVAAAVPDDKTLILEHIDRIESELNQLRNRVMAIE</sequence>
<dbReference type="GO" id="GO:0004518">
    <property type="term" value="F:nuclease activity"/>
    <property type="evidence" value="ECO:0007669"/>
    <property type="project" value="UniProtKB-KW"/>
</dbReference>
<protein>
    <submittedName>
        <fullName evidence="3">Alkaline phosphatase</fullName>
        <ecNumber evidence="3">3.1.3.1</ecNumber>
    </submittedName>
</protein>
<name>A0A3B1A560_9ZZZZ</name>
<dbReference type="PANTHER" id="PTHR33607">
    <property type="entry name" value="ENDONUCLEASE-1"/>
    <property type="match status" value="1"/>
</dbReference>